<accession>A0A918TDX4</accession>
<dbReference type="Gene3D" id="1.25.40.10">
    <property type="entry name" value="Tetratricopeptide repeat domain"/>
    <property type="match status" value="1"/>
</dbReference>
<comment type="caution">
    <text evidence="2">The sequence shown here is derived from an EMBL/GenBank/DDBJ whole genome shotgun (WGS) entry which is preliminary data.</text>
</comment>
<dbReference type="Proteomes" id="UP000646244">
    <property type="component" value="Unassembled WGS sequence"/>
</dbReference>
<name>A0A918TDX4_STRCJ</name>
<evidence type="ECO:0000259" key="1">
    <source>
        <dbReference type="Pfam" id="PF12770"/>
    </source>
</evidence>
<protein>
    <recommendedName>
        <fullName evidence="1">CHAT domain-containing protein</fullName>
    </recommendedName>
</protein>
<reference evidence="2" key="1">
    <citation type="journal article" date="2014" name="Int. J. Syst. Evol. Microbiol.">
        <title>Complete genome sequence of Corynebacterium casei LMG S-19264T (=DSM 44701T), isolated from a smear-ripened cheese.</title>
        <authorList>
            <consortium name="US DOE Joint Genome Institute (JGI-PGF)"/>
            <person name="Walter F."/>
            <person name="Albersmeier A."/>
            <person name="Kalinowski J."/>
            <person name="Ruckert C."/>
        </authorList>
    </citation>
    <scope>NUCLEOTIDE SEQUENCE</scope>
    <source>
        <strain evidence="2">JCM 4633</strain>
    </source>
</reference>
<dbReference type="InterPro" id="IPR011990">
    <property type="entry name" value="TPR-like_helical_dom_sf"/>
</dbReference>
<dbReference type="PANTHER" id="PTHR10098">
    <property type="entry name" value="RAPSYN-RELATED"/>
    <property type="match status" value="1"/>
</dbReference>
<evidence type="ECO:0000313" key="2">
    <source>
        <dbReference type="EMBL" id="GHC45040.1"/>
    </source>
</evidence>
<dbReference type="InterPro" id="IPR024983">
    <property type="entry name" value="CHAT_dom"/>
</dbReference>
<dbReference type="AlphaFoldDB" id="A0A918TDX4"/>
<dbReference type="SUPFAM" id="SSF48452">
    <property type="entry name" value="TPR-like"/>
    <property type="match status" value="1"/>
</dbReference>
<evidence type="ECO:0000313" key="3">
    <source>
        <dbReference type="Proteomes" id="UP000646244"/>
    </source>
</evidence>
<dbReference type="RefSeq" id="WP_229844698.1">
    <property type="nucleotide sequence ID" value="NZ_BMVB01000005.1"/>
</dbReference>
<proteinExistence type="predicted"/>
<sequence>MAGEDDAVAQVVTGVLEGRLSLPEAKQRLEGDPARYNLSFHEARRLELMELMDRIKVASTALHAQTMTELGVAAAALFPVETCGYILTEGAQRLLALDDPAPAFDFLERAVSALEADEPIRLRARRLRLHTLALMGRHEEFQRDCSSVVAEAERLGSRVDLSMALMDQAEVMADTGDARSALDTARVARRIRGTVRARDEGPVYCRATFAFHHALIARQAGLFEETLEVLEEARELALSDGDPTLAARMLRESGRTWEFLGERERSARMVEQAAAEAEGLNRHDWATEWRGEFADGMDNPHEEGWAWRRASLIIRRHPDHAAEAVPLLRMCIAEARRLHQPAYEADARHALGIAHDLSGNRAQAESALRTAVRAVERRGDLLRVVRFRIDLVRNLIRQTRAHQALAEVAPAIELGERLRAEAATIELRQSVAVALAEAYDAEVFVTAILHQVYGPADSSDGTVESPSRPRSLLQLGQRARAVTMTEALRVGEVVESSTDQELMSAVLRLRGAEATLQLAAVELRGLAEPIAERERAADELERAAARTGRSLRVNADPVPAEELASALAPGEVLVDLLAVSEAVTITCLTTGGSTTARLFKWGARTRRRALVRMQRVRREYLNAHPDDLHETRALAEESESRIDEGLFAAIAGAVREVCSQPPARLFVCPENELFQLPYWRLAGLLPNCAVSVLPTPGALPLLRARRRDGRRPWISISDPSRTLRHTAQDIPESLGYQPCPAETEALLNSLPGAGRIHFACHGHFDPDSAYRSGLEVTPSPVPDPLGVREEQWKAGLELFTAAQITGRLLLPHCTLVVLSACDSGLPRHHAASEFTSLPGAFLTAGARNVIASLWPAHDAAAALLMNAFHTLAATSHTVPSAALAMARQRLASISREEAVTLLGTEDLPPFDPPFADSVYTDCFQHYGVD</sequence>
<dbReference type="EMBL" id="BMVB01000005">
    <property type="protein sequence ID" value="GHC45040.1"/>
    <property type="molecule type" value="Genomic_DNA"/>
</dbReference>
<gene>
    <name evidence="2" type="ORF">GCM10010507_20230</name>
</gene>
<feature type="domain" description="CHAT" evidence="1">
    <location>
        <begin position="739"/>
        <end position="895"/>
    </location>
</feature>
<organism evidence="2 3">
    <name type="scientific">Streptomyces cinnamoneus</name>
    <name type="common">Streptoverticillium cinnamoneum</name>
    <dbReference type="NCBI Taxonomy" id="53446"/>
    <lineage>
        <taxon>Bacteria</taxon>
        <taxon>Bacillati</taxon>
        <taxon>Actinomycetota</taxon>
        <taxon>Actinomycetes</taxon>
        <taxon>Kitasatosporales</taxon>
        <taxon>Streptomycetaceae</taxon>
        <taxon>Streptomyces</taxon>
        <taxon>Streptomyces cinnamoneus group</taxon>
    </lineage>
</organism>
<dbReference type="Pfam" id="PF12770">
    <property type="entry name" value="CHAT"/>
    <property type="match status" value="1"/>
</dbReference>
<reference evidence="2" key="2">
    <citation type="submission" date="2020-09" db="EMBL/GenBank/DDBJ databases">
        <authorList>
            <person name="Sun Q."/>
            <person name="Ohkuma M."/>
        </authorList>
    </citation>
    <scope>NUCLEOTIDE SEQUENCE</scope>
    <source>
        <strain evidence="2">JCM 4633</strain>
    </source>
</reference>